<reference evidence="2" key="1">
    <citation type="submission" date="2023-03" db="EMBL/GenBank/DDBJ databases">
        <title>Massive genome expansion in bonnet fungi (Mycena s.s.) driven by repeated elements and novel gene families across ecological guilds.</title>
        <authorList>
            <consortium name="Lawrence Berkeley National Laboratory"/>
            <person name="Harder C.B."/>
            <person name="Miyauchi S."/>
            <person name="Viragh M."/>
            <person name="Kuo A."/>
            <person name="Thoen E."/>
            <person name="Andreopoulos B."/>
            <person name="Lu D."/>
            <person name="Skrede I."/>
            <person name="Drula E."/>
            <person name="Henrissat B."/>
            <person name="Morin E."/>
            <person name="Kohler A."/>
            <person name="Barry K."/>
            <person name="LaButti K."/>
            <person name="Morin E."/>
            <person name="Salamov A."/>
            <person name="Lipzen A."/>
            <person name="Mereny Z."/>
            <person name="Hegedus B."/>
            <person name="Baldrian P."/>
            <person name="Stursova M."/>
            <person name="Weitz H."/>
            <person name="Taylor A."/>
            <person name="Grigoriev I.V."/>
            <person name="Nagy L.G."/>
            <person name="Martin F."/>
            <person name="Kauserud H."/>
        </authorList>
    </citation>
    <scope>NUCLEOTIDE SEQUENCE</scope>
    <source>
        <strain evidence="2">9284</strain>
    </source>
</reference>
<organism evidence="2 3">
    <name type="scientific">Roridomyces roridus</name>
    <dbReference type="NCBI Taxonomy" id="1738132"/>
    <lineage>
        <taxon>Eukaryota</taxon>
        <taxon>Fungi</taxon>
        <taxon>Dikarya</taxon>
        <taxon>Basidiomycota</taxon>
        <taxon>Agaricomycotina</taxon>
        <taxon>Agaricomycetes</taxon>
        <taxon>Agaricomycetidae</taxon>
        <taxon>Agaricales</taxon>
        <taxon>Marasmiineae</taxon>
        <taxon>Mycenaceae</taxon>
        <taxon>Roridomyces</taxon>
    </lineage>
</organism>
<keyword evidence="1" id="KW-0732">Signal</keyword>
<proteinExistence type="predicted"/>
<evidence type="ECO:0000313" key="2">
    <source>
        <dbReference type="EMBL" id="KAJ7615401.1"/>
    </source>
</evidence>
<dbReference type="AlphaFoldDB" id="A0AAD7BAF8"/>
<keyword evidence="3" id="KW-1185">Reference proteome</keyword>
<evidence type="ECO:0000256" key="1">
    <source>
        <dbReference type="SAM" id="SignalP"/>
    </source>
</evidence>
<protein>
    <submittedName>
        <fullName evidence="2">Uncharacterized protein</fullName>
    </submittedName>
</protein>
<feature type="chain" id="PRO_5042037799" evidence="1">
    <location>
        <begin position="22"/>
        <end position="217"/>
    </location>
</feature>
<dbReference type="Proteomes" id="UP001221142">
    <property type="component" value="Unassembled WGS sequence"/>
</dbReference>
<gene>
    <name evidence="2" type="ORF">FB45DRAFT_1064339</name>
</gene>
<comment type="caution">
    <text evidence="2">The sequence shown here is derived from an EMBL/GenBank/DDBJ whole genome shotgun (WGS) entry which is preliminary data.</text>
</comment>
<dbReference type="EMBL" id="JARKIF010000024">
    <property type="protein sequence ID" value="KAJ7615401.1"/>
    <property type="molecule type" value="Genomic_DNA"/>
</dbReference>
<feature type="non-terminal residue" evidence="2">
    <location>
        <position position="1"/>
    </location>
</feature>
<feature type="signal peptide" evidence="1">
    <location>
        <begin position="1"/>
        <end position="21"/>
    </location>
</feature>
<name>A0AAD7BAF8_9AGAR</name>
<sequence>MRRTFSTTILSLGLFFSTAASLQVPVGCTPNSDATILSQSVFSVTDVTVPPKAGEDPTTNLTLTYFTCPGLGSGSSVAGTPIFLGNVMRESVANPDAFTWNCDQAPVPVPTLADCGNIDTDVIDSLIRPMDIVVPSSSGVIVSLASNTCAMVFLNTDLVDTYDMELEDICDMDSNIMEICPRPFADGFMGSVISERSPQEPGNLNWEVHIVSSSFLT</sequence>
<accession>A0AAD7BAF8</accession>
<evidence type="ECO:0000313" key="3">
    <source>
        <dbReference type="Proteomes" id="UP001221142"/>
    </source>
</evidence>